<accession>A0A2A5T0C0</accession>
<dbReference type="AlphaFoldDB" id="A0A2A5T0C0"/>
<dbReference type="RefSeq" id="WP_150148539.1">
    <property type="nucleotide sequence ID" value="NZ_NBYY01000032.1"/>
</dbReference>
<comment type="caution">
    <text evidence="2">The sequence shown here is derived from an EMBL/GenBank/DDBJ whole genome shotgun (WGS) entry which is preliminary data.</text>
</comment>
<dbReference type="EMBL" id="NBYY01000032">
    <property type="protein sequence ID" value="PCS21617.1"/>
    <property type="molecule type" value="Genomic_DNA"/>
</dbReference>
<feature type="domain" description="Transposase DDE" evidence="1">
    <location>
        <begin position="108"/>
        <end position="146"/>
    </location>
</feature>
<keyword evidence="3" id="KW-1185">Reference proteome</keyword>
<dbReference type="Pfam" id="PF13612">
    <property type="entry name" value="DDE_Tnp_1_3"/>
    <property type="match status" value="1"/>
</dbReference>
<reference evidence="3" key="1">
    <citation type="submission" date="2017-04" db="EMBL/GenBank/DDBJ databases">
        <title>Genome evolution of the luminous symbionts of deep sea anglerfish.</title>
        <authorList>
            <person name="Hendry T.A."/>
        </authorList>
    </citation>
    <scope>NUCLEOTIDE SEQUENCE [LARGE SCALE GENOMIC DNA]</scope>
</reference>
<evidence type="ECO:0000313" key="3">
    <source>
        <dbReference type="Proteomes" id="UP000219020"/>
    </source>
</evidence>
<dbReference type="Proteomes" id="UP000219020">
    <property type="component" value="Unassembled WGS sequence"/>
</dbReference>
<protein>
    <submittedName>
        <fullName evidence="2">Mobile element protein</fullName>
    </submittedName>
</protein>
<proteinExistence type="predicted"/>
<sequence>MNNLDAVIVDVDDSCQTFLSAWEKHLISSGIKQRNKSSRLSVSEVMTIVIAFHQSRYRDFKTYYIHVVCRYLTNEFPELVSYPRMCKLMQSVLVPLCFYLTHHQVMPIGIAFVDSFKLLVCHNLRILRHHVFKGTEKLEKGMMWWF</sequence>
<dbReference type="GeneID" id="78828780"/>
<organism evidence="2 3">
    <name type="scientific">Candidatus Enterovibrio escicola</name>
    <dbReference type="NCBI Taxonomy" id="1927127"/>
    <lineage>
        <taxon>Bacteria</taxon>
        <taxon>Pseudomonadati</taxon>
        <taxon>Pseudomonadota</taxon>
        <taxon>Gammaproteobacteria</taxon>
        <taxon>Vibrionales</taxon>
        <taxon>Vibrionaceae</taxon>
        <taxon>Enterovibrio</taxon>
    </lineage>
</organism>
<gene>
    <name evidence="2" type="ORF">BTN49_2778</name>
</gene>
<evidence type="ECO:0000313" key="2">
    <source>
        <dbReference type="EMBL" id="PCS21617.1"/>
    </source>
</evidence>
<name>A0A2A5T0C0_9GAMM</name>
<evidence type="ECO:0000259" key="1">
    <source>
        <dbReference type="Pfam" id="PF13612"/>
    </source>
</evidence>
<dbReference type="InterPro" id="IPR025668">
    <property type="entry name" value="Tnp_DDE_dom"/>
</dbReference>